<dbReference type="Proteomes" id="UP000001822">
    <property type="component" value="Chromosome"/>
</dbReference>
<dbReference type="EMBL" id="CP000383">
    <property type="protein sequence ID" value="ABG59799.1"/>
    <property type="molecule type" value="Genomic_DNA"/>
</dbReference>
<dbReference type="AlphaFoldDB" id="A0A6N4SUA0"/>
<organism evidence="2 3">
    <name type="scientific">Cytophaga hutchinsonii (strain ATCC 33406 / DSM 1761 / CIP 103989 / NBRC 15051 / NCIMB 9469 / D465)</name>
    <dbReference type="NCBI Taxonomy" id="269798"/>
    <lineage>
        <taxon>Bacteria</taxon>
        <taxon>Pseudomonadati</taxon>
        <taxon>Bacteroidota</taxon>
        <taxon>Cytophagia</taxon>
        <taxon>Cytophagales</taxon>
        <taxon>Cytophagaceae</taxon>
        <taxon>Cytophaga</taxon>
    </lineage>
</organism>
<proteinExistence type="predicted"/>
<evidence type="ECO:0000313" key="3">
    <source>
        <dbReference type="Proteomes" id="UP000001822"/>
    </source>
</evidence>
<dbReference type="RefSeq" id="WP_011585909.1">
    <property type="nucleotide sequence ID" value="NC_008255.1"/>
</dbReference>
<protein>
    <recommendedName>
        <fullName evidence="4">DUF805 domain-containing protein</fullName>
    </recommendedName>
</protein>
<evidence type="ECO:0000313" key="2">
    <source>
        <dbReference type="EMBL" id="ABG59799.1"/>
    </source>
</evidence>
<dbReference type="GO" id="GO:0005886">
    <property type="term" value="C:plasma membrane"/>
    <property type="evidence" value="ECO:0007669"/>
    <property type="project" value="TreeGrafter"/>
</dbReference>
<dbReference type="InterPro" id="IPR008523">
    <property type="entry name" value="DUF805"/>
</dbReference>
<keyword evidence="1" id="KW-0472">Membrane</keyword>
<accession>A0A6N4SUA0</accession>
<reference evidence="2 3" key="1">
    <citation type="journal article" date="2007" name="Appl. Environ. Microbiol.">
        <title>Genome sequence of the cellulolytic gliding bacterium Cytophaga hutchinsonii.</title>
        <authorList>
            <person name="Xie G."/>
            <person name="Bruce D.C."/>
            <person name="Challacombe J.F."/>
            <person name="Chertkov O."/>
            <person name="Detter J.C."/>
            <person name="Gilna P."/>
            <person name="Han C.S."/>
            <person name="Lucas S."/>
            <person name="Misra M."/>
            <person name="Myers G.L."/>
            <person name="Richardson P."/>
            <person name="Tapia R."/>
            <person name="Thayer N."/>
            <person name="Thompson L.S."/>
            <person name="Brettin T.S."/>
            <person name="Henrissat B."/>
            <person name="Wilson D.B."/>
            <person name="McBride M.J."/>
        </authorList>
    </citation>
    <scope>NUCLEOTIDE SEQUENCE [LARGE SCALE GENOMIC DNA]</scope>
    <source>
        <strain evidence="3">ATCC 33406 / DSM 1761 / CIP 103989 / NBRC 15051 / NCIMB 9469 / D465</strain>
    </source>
</reference>
<dbReference type="KEGG" id="chu:CHU_2546"/>
<gene>
    <name evidence="2" type="ordered locus">CHU_2546</name>
</gene>
<feature type="transmembrane region" description="Helical" evidence="1">
    <location>
        <begin position="12"/>
        <end position="29"/>
    </location>
</feature>
<dbReference type="PANTHER" id="PTHR34980">
    <property type="entry name" value="INNER MEMBRANE PROTEIN-RELATED-RELATED"/>
    <property type="match status" value="1"/>
</dbReference>
<keyword evidence="1" id="KW-1133">Transmembrane helix</keyword>
<name>A0A6N4SUA0_CYTH3</name>
<sequence length="104" mass="12037">MFKKPFSFNGRIRRAEYFISFVMFLYFFGMSYLTMALFGFAGVIMLCVGFIPACWFILAQGAKRCHDLGNSGFFQYIPFYRLFLLFADGQKGENEYGLNPKGIQ</sequence>
<evidence type="ECO:0000256" key="1">
    <source>
        <dbReference type="SAM" id="Phobius"/>
    </source>
</evidence>
<keyword evidence="1" id="KW-0812">Transmembrane</keyword>
<evidence type="ECO:0008006" key="4">
    <source>
        <dbReference type="Google" id="ProtNLM"/>
    </source>
</evidence>
<keyword evidence="3" id="KW-1185">Reference proteome</keyword>
<dbReference type="PANTHER" id="PTHR34980:SF3">
    <property type="entry name" value="BLR8105 PROTEIN"/>
    <property type="match status" value="1"/>
</dbReference>
<feature type="transmembrane region" description="Helical" evidence="1">
    <location>
        <begin position="35"/>
        <end position="58"/>
    </location>
</feature>
<dbReference type="Pfam" id="PF05656">
    <property type="entry name" value="DUF805"/>
    <property type="match status" value="1"/>
</dbReference>